<evidence type="ECO:0000256" key="1">
    <source>
        <dbReference type="ARBA" id="ARBA00004651"/>
    </source>
</evidence>
<evidence type="ECO:0000256" key="4">
    <source>
        <dbReference type="ARBA" id="ARBA00022692"/>
    </source>
</evidence>
<feature type="transmembrane region" description="Helical" evidence="7">
    <location>
        <begin position="157"/>
        <end position="174"/>
    </location>
</feature>
<dbReference type="PANTHER" id="PTHR23514:SF3">
    <property type="entry name" value="BYPASS OF STOP CODON PROTEIN 6"/>
    <property type="match status" value="1"/>
</dbReference>
<dbReference type="PROSITE" id="PS50850">
    <property type="entry name" value="MFS"/>
    <property type="match status" value="1"/>
</dbReference>
<gene>
    <name evidence="9" type="ORF">CR203_12020</name>
</gene>
<feature type="domain" description="Major facilitator superfamily (MFS) profile" evidence="8">
    <location>
        <begin position="4"/>
        <end position="393"/>
    </location>
</feature>
<dbReference type="Pfam" id="PF07690">
    <property type="entry name" value="MFS_1"/>
    <property type="match status" value="1"/>
</dbReference>
<feature type="transmembrane region" description="Helical" evidence="7">
    <location>
        <begin position="129"/>
        <end position="151"/>
    </location>
</feature>
<dbReference type="InterPro" id="IPR020846">
    <property type="entry name" value="MFS_dom"/>
</dbReference>
<evidence type="ECO:0000256" key="3">
    <source>
        <dbReference type="ARBA" id="ARBA00022448"/>
    </source>
</evidence>
<keyword evidence="3" id="KW-0813">Transport</keyword>
<dbReference type="GO" id="GO:0005886">
    <property type="term" value="C:plasma membrane"/>
    <property type="evidence" value="ECO:0007669"/>
    <property type="project" value="UniProtKB-SubCell"/>
</dbReference>
<evidence type="ECO:0000313" key="10">
    <source>
        <dbReference type="Proteomes" id="UP000281498"/>
    </source>
</evidence>
<evidence type="ECO:0000259" key="8">
    <source>
        <dbReference type="PROSITE" id="PS50850"/>
    </source>
</evidence>
<proteinExistence type="inferred from homology"/>
<dbReference type="EMBL" id="PDOE01000004">
    <property type="protein sequence ID" value="RKL67228.1"/>
    <property type="molecule type" value="Genomic_DNA"/>
</dbReference>
<dbReference type="InterPro" id="IPR051788">
    <property type="entry name" value="MFS_Transporter"/>
</dbReference>
<evidence type="ECO:0000256" key="2">
    <source>
        <dbReference type="ARBA" id="ARBA00008335"/>
    </source>
</evidence>
<feature type="transmembrane region" description="Helical" evidence="7">
    <location>
        <begin position="94"/>
        <end position="117"/>
    </location>
</feature>
<feature type="transmembrane region" description="Helical" evidence="7">
    <location>
        <begin position="364"/>
        <end position="387"/>
    </location>
</feature>
<feature type="transmembrane region" description="Helical" evidence="7">
    <location>
        <begin position="69"/>
        <end position="88"/>
    </location>
</feature>
<comment type="caution">
    <text evidence="9">The sequence shown here is derived from an EMBL/GenBank/DDBJ whole genome shotgun (WGS) entry which is preliminary data.</text>
</comment>
<evidence type="ECO:0000256" key="6">
    <source>
        <dbReference type="ARBA" id="ARBA00023136"/>
    </source>
</evidence>
<comment type="subcellular location">
    <subcellularLocation>
        <location evidence="1">Cell membrane</location>
        <topology evidence="1">Multi-pass membrane protein</topology>
    </subcellularLocation>
</comment>
<keyword evidence="4 7" id="KW-0812">Transmembrane</keyword>
<name>A0A3A9K6Z7_9BACI</name>
<feature type="transmembrane region" description="Helical" evidence="7">
    <location>
        <begin position="339"/>
        <end position="358"/>
    </location>
</feature>
<dbReference type="PANTHER" id="PTHR23514">
    <property type="entry name" value="BYPASS OF STOP CODON PROTEIN 6"/>
    <property type="match status" value="1"/>
</dbReference>
<feature type="transmembrane region" description="Helical" evidence="7">
    <location>
        <begin position="42"/>
        <end position="62"/>
    </location>
</feature>
<dbReference type="OrthoDB" id="1674541at2"/>
<dbReference type="RefSeq" id="WP_110937285.1">
    <property type="nucleotide sequence ID" value="NZ_KZ614146.1"/>
</dbReference>
<feature type="transmembrane region" description="Helical" evidence="7">
    <location>
        <begin position="249"/>
        <end position="270"/>
    </location>
</feature>
<feature type="transmembrane region" description="Helical" evidence="7">
    <location>
        <begin position="7"/>
        <end position="30"/>
    </location>
</feature>
<protein>
    <submittedName>
        <fullName evidence="9">MFS transporter</fullName>
    </submittedName>
</protein>
<dbReference type="Gene3D" id="1.20.1250.20">
    <property type="entry name" value="MFS general substrate transporter like domains"/>
    <property type="match status" value="2"/>
</dbReference>
<evidence type="ECO:0000256" key="5">
    <source>
        <dbReference type="ARBA" id="ARBA00022989"/>
    </source>
</evidence>
<sequence length="403" mass="44711">MKRLIKLFYASYFLIGLATVIIGATLPELLNYYNRDYSEGGLLISIQFGGFLIGVITTPLWITKLGRRNALLVAFTMLFLSQTINGLLPPWQWIVGAAPFSGFGFGMIEAIIGALILDSIKEKKAIVMSRVEVFFGIGAMLMPLIVSVFIVIQYWHLAFFVLAFFSLMMIFVWMSTNNLEEFISDSKESAPKREQVIDQAVLDNPAFKRNKQVFIYSLFTVLFAVYVGLEMSIANFLPAILIELSGSSTAIASLSVTFFWIAMSIGRIFAGVIAEKVNYFTYLVWSNIAILLTLIAFSFISGTIFLFIVIMIIGLFMSGTFAIAITYANARIIGKTEKITSTMIASGGIGGALLPLLTGWSMDIFSTGITIWIFTGLQLILLILIVFTRKSNTELRTNSEQIV</sequence>
<evidence type="ECO:0000313" key="9">
    <source>
        <dbReference type="EMBL" id="RKL67228.1"/>
    </source>
</evidence>
<feature type="transmembrane region" description="Helical" evidence="7">
    <location>
        <begin position="306"/>
        <end position="327"/>
    </location>
</feature>
<evidence type="ECO:0000256" key="7">
    <source>
        <dbReference type="SAM" id="Phobius"/>
    </source>
</evidence>
<dbReference type="GO" id="GO:0022857">
    <property type="term" value="F:transmembrane transporter activity"/>
    <property type="evidence" value="ECO:0007669"/>
    <property type="project" value="InterPro"/>
</dbReference>
<accession>A0A3A9K6Z7</accession>
<feature type="transmembrane region" description="Helical" evidence="7">
    <location>
        <begin position="213"/>
        <end position="237"/>
    </location>
</feature>
<keyword evidence="10" id="KW-1185">Reference proteome</keyword>
<dbReference type="InterPro" id="IPR036259">
    <property type="entry name" value="MFS_trans_sf"/>
</dbReference>
<dbReference type="AlphaFoldDB" id="A0A3A9K6Z7"/>
<keyword evidence="6 7" id="KW-0472">Membrane</keyword>
<dbReference type="InterPro" id="IPR011701">
    <property type="entry name" value="MFS"/>
</dbReference>
<keyword evidence="5 7" id="KW-1133">Transmembrane helix</keyword>
<dbReference type="Proteomes" id="UP000281498">
    <property type="component" value="Unassembled WGS sequence"/>
</dbReference>
<organism evidence="9 10">
    <name type="scientific">Salipaludibacillus neizhouensis</name>
    <dbReference type="NCBI Taxonomy" id="885475"/>
    <lineage>
        <taxon>Bacteria</taxon>
        <taxon>Bacillati</taxon>
        <taxon>Bacillota</taxon>
        <taxon>Bacilli</taxon>
        <taxon>Bacillales</taxon>
        <taxon>Bacillaceae</taxon>
    </lineage>
</organism>
<dbReference type="SUPFAM" id="SSF103473">
    <property type="entry name" value="MFS general substrate transporter"/>
    <property type="match status" value="1"/>
</dbReference>
<feature type="transmembrane region" description="Helical" evidence="7">
    <location>
        <begin position="282"/>
        <end position="300"/>
    </location>
</feature>
<comment type="similarity">
    <text evidence="2">Belongs to the major facilitator superfamily.</text>
</comment>
<reference evidence="9 10" key="1">
    <citation type="submission" date="2017-10" db="EMBL/GenBank/DDBJ databases">
        <title>Bacillus sp. nov., a halophilic bacterium isolated from a Keqin Lake.</title>
        <authorList>
            <person name="Wang H."/>
        </authorList>
    </citation>
    <scope>NUCLEOTIDE SEQUENCE [LARGE SCALE GENOMIC DNA]</scope>
    <source>
        <strain evidence="9 10">KCTC 13187</strain>
    </source>
</reference>